<feature type="compositionally biased region" description="Low complexity" evidence="1">
    <location>
        <begin position="428"/>
        <end position="440"/>
    </location>
</feature>
<feature type="region of interest" description="Disordered" evidence="1">
    <location>
        <begin position="419"/>
        <end position="456"/>
    </location>
</feature>
<protein>
    <submittedName>
        <fullName evidence="2">Uncharacterized protein</fullName>
    </submittedName>
</protein>
<evidence type="ECO:0000313" key="3">
    <source>
        <dbReference type="Proteomes" id="UP000652761"/>
    </source>
</evidence>
<feature type="compositionally biased region" description="Gly residues" evidence="1">
    <location>
        <begin position="238"/>
        <end position="247"/>
    </location>
</feature>
<organism evidence="2 3">
    <name type="scientific">Colocasia esculenta</name>
    <name type="common">Wild taro</name>
    <name type="synonym">Arum esculentum</name>
    <dbReference type="NCBI Taxonomy" id="4460"/>
    <lineage>
        <taxon>Eukaryota</taxon>
        <taxon>Viridiplantae</taxon>
        <taxon>Streptophyta</taxon>
        <taxon>Embryophyta</taxon>
        <taxon>Tracheophyta</taxon>
        <taxon>Spermatophyta</taxon>
        <taxon>Magnoliopsida</taxon>
        <taxon>Liliopsida</taxon>
        <taxon>Araceae</taxon>
        <taxon>Aroideae</taxon>
        <taxon>Colocasieae</taxon>
        <taxon>Colocasia</taxon>
    </lineage>
</organism>
<dbReference type="OrthoDB" id="1923470at2759"/>
<gene>
    <name evidence="2" type="ORF">Taro_042780</name>
</gene>
<feature type="region of interest" description="Disordered" evidence="1">
    <location>
        <begin position="1"/>
        <end position="106"/>
    </location>
</feature>
<sequence>MEPTEHGGRGGLASNSSSSNNSGRSNSEQYRYFPQPQHPQQRSRGGGRGGGGGGGGSGGGGAGAGDGGGAGAGGGPSALQLVPFEGRALVDGPSPNSNSKEINAGPGQFMGSIAQVDASLSISSTKPGPLAPVSHTFHGALALAAAAAHHQRTNYEDSGPDPVGIPHPSIFGFPQQLHQQHHVAPSNQMGEGMHAAEAPAAGGGSAASESADTYLRKRYREDLFKDEQQEPPQSQQRDGGGGAGGGAASSPTSGSAKSPRAGNGGNELQQQRGQQQAPAATAEGVMGLTRPSNVVPAAAMWAVAAPAPTSGGAFWMLPVNTAGFNTPTVAAAAGPSEASLWTFPTAAGQYRTAIPAAGGSTIPAPLHFMSRINISGGIGALPLGSVLQQQPGVASQHLGMGMSETNLGMLAALNAYNKSGLRPGSAEQNQPLDQHQVQQQHPHGSESAEDHQTSSQ</sequence>
<dbReference type="AlphaFoldDB" id="A0A843WJ92"/>
<proteinExistence type="predicted"/>
<reference evidence="2" key="1">
    <citation type="submission" date="2017-07" db="EMBL/GenBank/DDBJ databases">
        <title>Taro Niue Genome Assembly and Annotation.</title>
        <authorList>
            <person name="Atibalentja N."/>
            <person name="Keating K."/>
            <person name="Fields C.J."/>
        </authorList>
    </citation>
    <scope>NUCLEOTIDE SEQUENCE</scope>
    <source>
        <strain evidence="2">Niue_2</strain>
        <tissue evidence="2">Leaf</tissue>
    </source>
</reference>
<feature type="compositionally biased region" description="Gly residues" evidence="1">
    <location>
        <begin position="44"/>
        <end position="76"/>
    </location>
</feature>
<dbReference type="EMBL" id="NMUH01004506">
    <property type="protein sequence ID" value="MQM09899.1"/>
    <property type="molecule type" value="Genomic_DNA"/>
</dbReference>
<feature type="compositionally biased region" description="Basic and acidic residues" evidence="1">
    <location>
        <begin position="443"/>
        <end position="456"/>
    </location>
</feature>
<name>A0A843WJ92_COLES</name>
<feature type="compositionally biased region" description="Low complexity" evidence="1">
    <location>
        <begin position="269"/>
        <end position="281"/>
    </location>
</feature>
<accession>A0A843WJ92</accession>
<feature type="compositionally biased region" description="Low complexity" evidence="1">
    <location>
        <begin position="12"/>
        <end position="27"/>
    </location>
</feature>
<keyword evidence="3" id="KW-1185">Reference proteome</keyword>
<dbReference type="Proteomes" id="UP000652761">
    <property type="component" value="Unassembled WGS sequence"/>
</dbReference>
<comment type="caution">
    <text evidence="2">The sequence shown here is derived from an EMBL/GenBank/DDBJ whole genome shotgun (WGS) entry which is preliminary data.</text>
</comment>
<feature type="region of interest" description="Disordered" evidence="1">
    <location>
        <begin position="224"/>
        <end position="281"/>
    </location>
</feature>
<evidence type="ECO:0000313" key="2">
    <source>
        <dbReference type="EMBL" id="MQM09899.1"/>
    </source>
</evidence>
<evidence type="ECO:0000256" key="1">
    <source>
        <dbReference type="SAM" id="MobiDB-lite"/>
    </source>
</evidence>